<proteinExistence type="predicted"/>
<keyword evidence="2" id="KW-1185">Reference proteome</keyword>
<name>A0ACD5XJH4_AVESA</name>
<protein>
    <submittedName>
        <fullName evidence="1">Uncharacterized protein</fullName>
    </submittedName>
</protein>
<accession>A0ACD5XJH4</accession>
<sequence>MAVYIRLDDAVRARLRGDGGCTSSGSDHDASACLSDLVQAFLETDAAGGGGGGEEGGGPSTKGRDGCDSDDDDAPGRAAETAASVRALLDPPANEDPFRIMLASAVAAALHAEAPLRAHGAAFRRAVMRRLRAAGYDAGVCRSRWESSGGLTAGTYEYVDVVVPAAAASKSARSSARYIVDADLRAGLEVARATAEYAVVVAAVPATAVVAREEAVGRAVRLAADAARRSLRAHGLHVPPWRKSRYMLAKWLGPYKRSPSSAASPASGAMPTHGTDVKCRAVGFFPSPSAAPAARIK</sequence>
<evidence type="ECO:0000313" key="1">
    <source>
        <dbReference type="EnsemblPlants" id="AVESA.00010b.r2.4DG0783340.1.CDS.1"/>
    </source>
</evidence>
<organism evidence="1 2">
    <name type="scientific">Avena sativa</name>
    <name type="common">Oat</name>
    <dbReference type="NCBI Taxonomy" id="4498"/>
    <lineage>
        <taxon>Eukaryota</taxon>
        <taxon>Viridiplantae</taxon>
        <taxon>Streptophyta</taxon>
        <taxon>Embryophyta</taxon>
        <taxon>Tracheophyta</taxon>
        <taxon>Spermatophyta</taxon>
        <taxon>Magnoliopsida</taxon>
        <taxon>Liliopsida</taxon>
        <taxon>Poales</taxon>
        <taxon>Poaceae</taxon>
        <taxon>BOP clade</taxon>
        <taxon>Pooideae</taxon>
        <taxon>Poodae</taxon>
        <taxon>Poeae</taxon>
        <taxon>Poeae Chloroplast Group 1 (Aveneae type)</taxon>
        <taxon>Aveninae</taxon>
        <taxon>Avena</taxon>
    </lineage>
</organism>
<reference evidence="1" key="2">
    <citation type="submission" date="2025-09" db="UniProtKB">
        <authorList>
            <consortium name="EnsemblPlants"/>
        </authorList>
    </citation>
    <scope>IDENTIFICATION</scope>
</reference>
<dbReference type="EnsemblPlants" id="AVESA.00010b.r2.4DG0783340.1">
    <property type="protein sequence ID" value="AVESA.00010b.r2.4DG0783340.1.CDS.1"/>
    <property type="gene ID" value="AVESA.00010b.r2.4DG0783340"/>
</dbReference>
<dbReference type="Proteomes" id="UP001732700">
    <property type="component" value="Chromosome 4D"/>
</dbReference>
<reference evidence="1" key="1">
    <citation type="submission" date="2021-05" db="EMBL/GenBank/DDBJ databases">
        <authorList>
            <person name="Scholz U."/>
            <person name="Mascher M."/>
            <person name="Fiebig A."/>
        </authorList>
    </citation>
    <scope>NUCLEOTIDE SEQUENCE [LARGE SCALE GENOMIC DNA]</scope>
</reference>
<evidence type="ECO:0000313" key="2">
    <source>
        <dbReference type="Proteomes" id="UP001732700"/>
    </source>
</evidence>